<accession>A0A7I8LH76</accession>
<dbReference type="Gene3D" id="2.30.29.30">
    <property type="entry name" value="Pleckstrin-homology domain (PH domain)/Phosphotyrosine-binding domain (PTB)"/>
    <property type="match status" value="1"/>
</dbReference>
<dbReference type="EMBL" id="LR746278">
    <property type="protein sequence ID" value="CAA7408605.1"/>
    <property type="molecule type" value="Genomic_DNA"/>
</dbReference>
<dbReference type="PANTHER" id="PTHR34837:SF2">
    <property type="entry name" value="OS05G0595500 PROTEIN"/>
    <property type="match status" value="1"/>
</dbReference>
<organism evidence="1 2">
    <name type="scientific">Spirodela intermedia</name>
    <name type="common">Intermediate duckweed</name>
    <dbReference type="NCBI Taxonomy" id="51605"/>
    <lineage>
        <taxon>Eukaryota</taxon>
        <taxon>Viridiplantae</taxon>
        <taxon>Streptophyta</taxon>
        <taxon>Embryophyta</taxon>
        <taxon>Tracheophyta</taxon>
        <taxon>Spermatophyta</taxon>
        <taxon>Magnoliopsida</taxon>
        <taxon>Liliopsida</taxon>
        <taxon>Araceae</taxon>
        <taxon>Lemnoideae</taxon>
        <taxon>Spirodela</taxon>
    </lineage>
</organism>
<dbReference type="AlphaFoldDB" id="A0A7I8LH76"/>
<evidence type="ECO:0000313" key="1">
    <source>
        <dbReference type="EMBL" id="CAA7408605.1"/>
    </source>
</evidence>
<name>A0A7I8LH76_SPIIN</name>
<proteinExistence type="predicted"/>
<dbReference type="Proteomes" id="UP000663760">
    <property type="component" value="Chromosome 15"/>
</dbReference>
<gene>
    <name evidence="1" type="ORF">SI8410_15019283</name>
</gene>
<keyword evidence="2" id="KW-1185">Reference proteome</keyword>
<dbReference type="OrthoDB" id="1676529at2759"/>
<dbReference type="SUPFAM" id="SSF50729">
    <property type="entry name" value="PH domain-like"/>
    <property type="match status" value="1"/>
</dbReference>
<reference evidence="1" key="1">
    <citation type="submission" date="2020-02" db="EMBL/GenBank/DDBJ databases">
        <authorList>
            <person name="Scholz U."/>
            <person name="Mascher M."/>
            <person name="Fiebig A."/>
        </authorList>
    </citation>
    <scope>NUCLEOTIDE SEQUENCE</scope>
</reference>
<evidence type="ECO:0000313" key="2">
    <source>
        <dbReference type="Proteomes" id="UP000663760"/>
    </source>
</evidence>
<dbReference type="PANTHER" id="PTHR34837">
    <property type="entry name" value="OS05G0595500 PROTEIN"/>
    <property type="match status" value="1"/>
</dbReference>
<protein>
    <submittedName>
        <fullName evidence="1">Uncharacterized protein</fullName>
    </submittedName>
</protein>
<dbReference type="InterPro" id="IPR011993">
    <property type="entry name" value="PH-like_dom_sf"/>
</dbReference>
<sequence>MESFLSTADLFRASPLVFWCWVSIELSVPSEFPPSLFSLRRLSWTSSTVGDHKAALPVTEVESFQLEIADAEEREAHLKAKLDHVDGILRSARLADYLYVRTRWTELPGEPPIIDDTEVDDWLPQFVVFSDSCILYYQKSTDLSPQDSILLSDVVEVGLLPSFERGDQEILHGFFILTSRGSKSECASLSKVQVDSWLTTLQLMGCHVGSTSDPDELTE</sequence>